<dbReference type="OMA" id="ERCKFEI"/>
<dbReference type="EMBL" id="CM010716">
    <property type="protein sequence ID" value="RZC51504.1"/>
    <property type="molecule type" value="Genomic_DNA"/>
</dbReference>
<evidence type="ECO:0000259" key="6">
    <source>
        <dbReference type="PROSITE" id="PS50808"/>
    </source>
</evidence>
<feature type="compositionally biased region" description="Basic and acidic residues" evidence="5">
    <location>
        <begin position="107"/>
        <end position="119"/>
    </location>
</feature>
<evidence type="ECO:0000256" key="3">
    <source>
        <dbReference type="ARBA" id="ARBA00022833"/>
    </source>
</evidence>
<keyword evidence="3" id="KW-0862">Zinc</keyword>
<feature type="compositionally biased region" description="Polar residues" evidence="5">
    <location>
        <begin position="121"/>
        <end position="136"/>
    </location>
</feature>
<name>A0A4Y7IRJ5_PAPSO</name>
<feature type="compositionally biased region" description="Basic and acidic residues" evidence="5">
    <location>
        <begin position="82"/>
        <end position="95"/>
    </location>
</feature>
<evidence type="ECO:0000256" key="4">
    <source>
        <dbReference type="PROSITE-ProRule" id="PRU00027"/>
    </source>
</evidence>
<keyword evidence="1" id="KW-0479">Metal-binding</keyword>
<dbReference type="GO" id="GO:0008270">
    <property type="term" value="F:zinc ion binding"/>
    <property type="evidence" value="ECO:0007669"/>
    <property type="project" value="UniProtKB-KW"/>
</dbReference>
<sequence>MPRAKDIGWQHGTMVGEHRHHVKCNYCHRTMIGGVTRFKKHLASTKGEIKGCEAVPKEVRELIEEHLATRKMRKPVEKKRKMVDPETVREHSSEDKDTESDQGTTDVKLETLKTSHDSEETCQLKTTDPQQPTVETQEVVDTLSVVIHKNEQISRSVHHVLVYGFHRFGTS</sequence>
<reference evidence="7 8" key="1">
    <citation type="journal article" date="2018" name="Science">
        <title>The opium poppy genome and morphinan production.</title>
        <authorList>
            <person name="Guo L."/>
            <person name="Winzer T."/>
            <person name="Yang X."/>
            <person name="Li Y."/>
            <person name="Ning Z."/>
            <person name="He Z."/>
            <person name="Teodor R."/>
            <person name="Lu Y."/>
            <person name="Bowser T.A."/>
            <person name="Graham I.A."/>
            <person name="Ye K."/>
        </authorList>
    </citation>
    <scope>NUCLEOTIDE SEQUENCE [LARGE SCALE GENOMIC DNA]</scope>
    <source>
        <strain evidence="8">cv. HN1</strain>
        <tissue evidence="7">Leaves</tissue>
    </source>
</reference>
<dbReference type="AlphaFoldDB" id="A0A4Y7IRJ5"/>
<dbReference type="STRING" id="3469.A0A4Y7IRJ5"/>
<dbReference type="PROSITE" id="PS50808">
    <property type="entry name" value="ZF_BED"/>
    <property type="match status" value="1"/>
</dbReference>
<accession>A0A4Y7IRJ5</accession>
<organism evidence="7 8">
    <name type="scientific">Papaver somniferum</name>
    <name type="common">Opium poppy</name>
    <dbReference type="NCBI Taxonomy" id="3469"/>
    <lineage>
        <taxon>Eukaryota</taxon>
        <taxon>Viridiplantae</taxon>
        <taxon>Streptophyta</taxon>
        <taxon>Embryophyta</taxon>
        <taxon>Tracheophyta</taxon>
        <taxon>Spermatophyta</taxon>
        <taxon>Magnoliopsida</taxon>
        <taxon>Ranunculales</taxon>
        <taxon>Papaveraceae</taxon>
        <taxon>Papaveroideae</taxon>
        <taxon>Papaver</taxon>
    </lineage>
</organism>
<gene>
    <name evidence="7" type="ORF">C5167_019930</name>
</gene>
<proteinExistence type="predicted"/>
<dbReference type="GO" id="GO:0003677">
    <property type="term" value="F:DNA binding"/>
    <property type="evidence" value="ECO:0007669"/>
    <property type="project" value="InterPro"/>
</dbReference>
<evidence type="ECO:0000256" key="1">
    <source>
        <dbReference type="ARBA" id="ARBA00022723"/>
    </source>
</evidence>
<dbReference type="PANTHER" id="PTHR46951">
    <property type="entry name" value="BED-TYPE DOMAIN-CONTAINING PROTEIN"/>
    <property type="match status" value="1"/>
</dbReference>
<dbReference type="Gramene" id="RZC51504">
    <property type="protein sequence ID" value="RZC51504"/>
    <property type="gene ID" value="C5167_019930"/>
</dbReference>
<dbReference type="Proteomes" id="UP000316621">
    <property type="component" value="Chromosome 2"/>
</dbReference>
<keyword evidence="2 4" id="KW-0863">Zinc-finger</keyword>
<evidence type="ECO:0000313" key="8">
    <source>
        <dbReference type="Proteomes" id="UP000316621"/>
    </source>
</evidence>
<feature type="domain" description="BED-type" evidence="6">
    <location>
        <begin position="3"/>
        <end position="59"/>
    </location>
</feature>
<dbReference type="PANTHER" id="PTHR46951:SF2">
    <property type="entry name" value="BED-TYPE DOMAIN-CONTAINING PROTEIN"/>
    <property type="match status" value="1"/>
</dbReference>
<keyword evidence="8" id="KW-1185">Reference proteome</keyword>
<protein>
    <recommendedName>
        <fullName evidence="6">BED-type domain-containing protein</fullName>
    </recommendedName>
</protein>
<evidence type="ECO:0000256" key="5">
    <source>
        <dbReference type="SAM" id="MobiDB-lite"/>
    </source>
</evidence>
<dbReference type="InterPro" id="IPR003656">
    <property type="entry name" value="Znf_BED"/>
</dbReference>
<evidence type="ECO:0000313" key="7">
    <source>
        <dbReference type="EMBL" id="RZC51504.1"/>
    </source>
</evidence>
<evidence type="ECO:0000256" key="2">
    <source>
        <dbReference type="ARBA" id="ARBA00022771"/>
    </source>
</evidence>
<feature type="region of interest" description="Disordered" evidence="5">
    <location>
        <begin position="73"/>
        <end position="136"/>
    </location>
</feature>